<evidence type="ECO:0000313" key="2">
    <source>
        <dbReference type="Proteomes" id="UP001589536"/>
    </source>
</evidence>
<reference evidence="1 2" key="1">
    <citation type="submission" date="2024-09" db="EMBL/GenBank/DDBJ databases">
        <authorList>
            <person name="Sun Q."/>
            <person name="Mori K."/>
        </authorList>
    </citation>
    <scope>NUCLEOTIDE SEQUENCE [LARGE SCALE GENOMIC DNA]</scope>
    <source>
        <strain evidence="1 2">JCM 13519</strain>
    </source>
</reference>
<dbReference type="Proteomes" id="UP001589536">
    <property type="component" value="Unassembled WGS sequence"/>
</dbReference>
<evidence type="ECO:0008006" key="3">
    <source>
        <dbReference type="Google" id="ProtNLM"/>
    </source>
</evidence>
<proteinExistence type="predicted"/>
<gene>
    <name evidence="1" type="ORF">ACFFPI_02330</name>
</gene>
<evidence type="ECO:0000313" key="1">
    <source>
        <dbReference type="EMBL" id="MFB9712994.1"/>
    </source>
</evidence>
<sequence>MLTPPTTFAAANSDERVSAGYQQSGIDVSANWIRDLQSGEIVPAPPNHVVDDPNQYKADLQCQVDDDALDKKCLPGQVQCPPRESGGSSGTPVIWKVAPKSISNPTWTDWKSGNNGPSCLYEQKPEDLLPRIAARITNDFRALPIKPADLTAQPSPHTLLGAETNIYADAIEQQFAVTILGQQVHIEATPVEYTYTYGDGKSLGPTPVAGGPLSQEEWGQKTRTSYVYQQTGDFPLSVTTTFRGTYSVNGGPNLPIPGTGQFASPSQKVSVWRSITRNYADNCIVNPRGEGCPGGP</sequence>
<name>A0ABV5UKE1_9MICC</name>
<organism evidence="1 2">
    <name type="scientific">Arthrobacter methylotrophus</name>
    <dbReference type="NCBI Taxonomy" id="121291"/>
    <lineage>
        <taxon>Bacteria</taxon>
        <taxon>Bacillati</taxon>
        <taxon>Actinomycetota</taxon>
        <taxon>Actinomycetes</taxon>
        <taxon>Micrococcales</taxon>
        <taxon>Micrococcaceae</taxon>
        <taxon>Arthrobacter</taxon>
    </lineage>
</organism>
<dbReference type="EMBL" id="JBHMBH010000006">
    <property type="protein sequence ID" value="MFB9712994.1"/>
    <property type="molecule type" value="Genomic_DNA"/>
</dbReference>
<accession>A0ABV5UKE1</accession>
<keyword evidence="2" id="KW-1185">Reference proteome</keyword>
<comment type="caution">
    <text evidence="1">The sequence shown here is derived from an EMBL/GenBank/DDBJ whole genome shotgun (WGS) entry which is preliminary data.</text>
</comment>
<protein>
    <recommendedName>
        <fullName evidence="3">PKD domain-containing protein</fullName>
    </recommendedName>
</protein>